<keyword evidence="11" id="KW-1185">Reference proteome</keyword>
<feature type="signal peptide" evidence="8">
    <location>
        <begin position="1"/>
        <end position="23"/>
    </location>
</feature>
<comment type="similarity">
    <text evidence="2">Belongs to the YkuD family.</text>
</comment>
<keyword evidence="3" id="KW-0808">Transferase</keyword>
<dbReference type="Pfam" id="PF03734">
    <property type="entry name" value="YkuD"/>
    <property type="match status" value="1"/>
</dbReference>
<feature type="active site" description="Proton donor/acceptor" evidence="7">
    <location>
        <position position="343"/>
    </location>
</feature>
<dbReference type="Proteomes" id="UP000503222">
    <property type="component" value="Chromosome"/>
</dbReference>
<dbReference type="InterPro" id="IPR052905">
    <property type="entry name" value="LD-transpeptidase_YkuD-like"/>
</dbReference>
<comment type="pathway">
    <text evidence="1 7">Cell wall biogenesis; peptidoglycan biosynthesis.</text>
</comment>
<accession>A0A6G7YQR1</accession>
<dbReference type="PROSITE" id="PS52029">
    <property type="entry name" value="LD_TPASE"/>
    <property type="match status" value="1"/>
</dbReference>
<keyword evidence="5 7" id="KW-0573">Peptidoglycan synthesis</keyword>
<feature type="active site" description="Nucleophile" evidence="7">
    <location>
        <position position="362"/>
    </location>
</feature>
<keyword evidence="8" id="KW-0732">Signal</keyword>
<dbReference type="GO" id="GO:0016740">
    <property type="term" value="F:transferase activity"/>
    <property type="evidence" value="ECO:0007669"/>
    <property type="project" value="UniProtKB-KW"/>
</dbReference>
<dbReference type="PANTHER" id="PTHR41533">
    <property type="entry name" value="L,D-TRANSPEPTIDASE HI_1667-RELATED"/>
    <property type="match status" value="1"/>
</dbReference>
<dbReference type="EMBL" id="CP049869">
    <property type="protein sequence ID" value="QIK79080.1"/>
    <property type="molecule type" value="Genomic_DNA"/>
</dbReference>
<dbReference type="UniPathway" id="UPA00219"/>
<feature type="chain" id="PRO_5026029858" evidence="8">
    <location>
        <begin position="24"/>
        <end position="434"/>
    </location>
</feature>
<protein>
    <submittedName>
        <fullName evidence="10">L,D-transpeptidase family protein</fullName>
    </submittedName>
</protein>
<evidence type="ECO:0000256" key="5">
    <source>
        <dbReference type="ARBA" id="ARBA00022984"/>
    </source>
</evidence>
<dbReference type="Pfam" id="PF20142">
    <property type="entry name" value="Scaffold"/>
    <property type="match status" value="1"/>
</dbReference>
<evidence type="ECO:0000313" key="10">
    <source>
        <dbReference type="EMBL" id="QIK79080.1"/>
    </source>
</evidence>
<evidence type="ECO:0000256" key="6">
    <source>
        <dbReference type="ARBA" id="ARBA00023316"/>
    </source>
</evidence>
<gene>
    <name evidence="10" type="ORF">G7077_09420</name>
</gene>
<dbReference type="GO" id="GO:0009252">
    <property type="term" value="P:peptidoglycan biosynthetic process"/>
    <property type="evidence" value="ECO:0007669"/>
    <property type="project" value="UniProtKB-UniPathway"/>
</dbReference>
<evidence type="ECO:0000256" key="4">
    <source>
        <dbReference type="ARBA" id="ARBA00022960"/>
    </source>
</evidence>
<dbReference type="AlphaFoldDB" id="A0A6G7YQR1"/>
<sequence>MTKRMMTRAAIAAALLCGTPAFAANTSVLPGAAAIAFGAFEPGVQAFYQARGDKPLWLSQPGAIDAALSVLQRAPLDGFAAGPELANAVQSALQRASAGDLTARTEADRLLSSAWVRYVRILRTPPSGMRFEDASLLPAQRDARSMLTEAAAAASLSDYVRKTASVNPIYAQLRDAAWNEMQANGTGLDPQVAASLDHARFVPRSGRYVVVDAASARLLMIEDGQIRDSMKVIVGKSSSQTPMVASQIYYATVNPYWNVPTDLARKIIAPRVLQDGTAYLKSHRYEVLASYDENAEIIDPSTVDWKAVASGAAQVRVRQRPGADNSMGQIKFPFQNDLGIYLHDTPKKELFAQASRDLSNGCIRLEDAQRLGRWLLGRDPVQASAPEQHIALPQGVPVYVTYLTAQSENGRLAMLPDVYGRNRSASGAVVAAAY</sequence>
<keyword evidence="6 7" id="KW-0961">Cell wall biogenesis/degradation</keyword>
<dbReference type="GO" id="GO:0004180">
    <property type="term" value="F:carboxypeptidase activity"/>
    <property type="evidence" value="ECO:0007669"/>
    <property type="project" value="UniProtKB-ARBA"/>
</dbReference>
<evidence type="ECO:0000256" key="8">
    <source>
        <dbReference type="SAM" id="SignalP"/>
    </source>
</evidence>
<evidence type="ECO:0000259" key="9">
    <source>
        <dbReference type="PROSITE" id="PS52029"/>
    </source>
</evidence>
<dbReference type="InterPro" id="IPR038063">
    <property type="entry name" value="Transpep_catalytic_dom"/>
</dbReference>
<reference evidence="10 11" key="1">
    <citation type="submission" date="2020-03" db="EMBL/GenBank/DDBJ databases">
        <title>Sphingomonas sp. nov., isolated from fish.</title>
        <authorList>
            <person name="Hyun D.-W."/>
            <person name="Bae J.-W."/>
        </authorList>
    </citation>
    <scope>NUCLEOTIDE SEQUENCE [LARGE SCALE GENOMIC DNA]</scope>
    <source>
        <strain evidence="10 11">HDW15B</strain>
    </source>
</reference>
<evidence type="ECO:0000256" key="1">
    <source>
        <dbReference type="ARBA" id="ARBA00004752"/>
    </source>
</evidence>
<name>A0A6G7YQR1_9SPHN</name>
<proteinExistence type="inferred from homology"/>
<dbReference type="GO" id="GO:0071555">
    <property type="term" value="P:cell wall organization"/>
    <property type="evidence" value="ECO:0007669"/>
    <property type="project" value="UniProtKB-UniRule"/>
</dbReference>
<organism evidence="10 11">
    <name type="scientific">Sphingomonas piscis</name>
    <dbReference type="NCBI Taxonomy" id="2714943"/>
    <lineage>
        <taxon>Bacteria</taxon>
        <taxon>Pseudomonadati</taxon>
        <taxon>Pseudomonadota</taxon>
        <taxon>Alphaproteobacteria</taxon>
        <taxon>Sphingomonadales</taxon>
        <taxon>Sphingomonadaceae</taxon>
        <taxon>Sphingomonas</taxon>
    </lineage>
</organism>
<dbReference type="InterPro" id="IPR045380">
    <property type="entry name" value="LD_TPept_scaffold_dom"/>
</dbReference>
<dbReference type="RefSeq" id="WP_166411471.1">
    <property type="nucleotide sequence ID" value="NZ_CP049869.1"/>
</dbReference>
<dbReference type="PANTHER" id="PTHR41533:SF1">
    <property type="entry name" value="L,D-TRANSPEPTIDASE YCBB-RELATED"/>
    <property type="match status" value="1"/>
</dbReference>
<evidence type="ECO:0000256" key="3">
    <source>
        <dbReference type="ARBA" id="ARBA00022679"/>
    </source>
</evidence>
<evidence type="ECO:0000256" key="7">
    <source>
        <dbReference type="PROSITE-ProRule" id="PRU01373"/>
    </source>
</evidence>
<feature type="domain" description="L,D-TPase catalytic" evidence="9">
    <location>
        <begin position="207"/>
        <end position="401"/>
    </location>
</feature>
<evidence type="ECO:0000256" key="2">
    <source>
        <dbReference type="ARBA" id="ARBA00005992"/>
    </source>
</evidence>
<dbReference type="KEGG" id="spii:G7077_09420"/>
<dbReference type="CDD" id="cd16913">
    <property type="entry name" value="YkuD_like"/>
    <property type="match status" value="1"/>
</dbReference>
<dbReference type="Gene3D" id="2.40.440.10">
    <property type="entry name" value="L,D-transpeptidase catalytic domain-like"/>
    <property type="match status" value="1"/>
</dbReference>
<dbReference type="InterPro" id="IPR005490">
    <property type="entry name" value="LD_TPept_cat_dom"/>
</dbReference>
<keyword evidence="4 7" id="KW-0133">Cell shape</keyword>
<dbReference type="GO" id="GO:0008360">
    <property type="term" value="P:regulation of cell shape"/>
    <property type="evidence" value="ECO:0007669"/>
    <property type="project" value="UniProtKB-UniRule"/>
</dbReference>
<evidence type="ECO:0000313" key="11">
    <source>
        <dbReference type="Proteomes" id="UP000503222"/>
    </source>
</evidence>
<dbReference type="SUPFAM" id="SSF141523">
    <property type="entry name" value="L,D-transpeptidase catalytic domain-like"/>
    <property type="match status" value="1"/>
</dbReference>